<sequence>MSLADDVVNCQALVSAIASFYECQHSKSNISNGAFARPGPDADCETGCTLIKFPLPPQRKSTAFADSSDYLPDLSRTITTFNLTEILVPPSVIVKALGRALLPDPEVKSIMLVHSPAHRGKDRYPLWLATI</sequence>
<name>A0AAD7A2S5_9AGAR</name>
<dbReference type="Proteomes" id="UP001218218">
    <property type="component" value="Unassembled WGS sequence"/>
</dbReference>
<proteinExistence type="predicted"/>
<organism evidence="1 2">
    <name type="scientific">Mycena albidolilacea</name>
    <dbReference type="NCBI Taxonomy" id="1033008"/>
    <lineage>
        <taxon>Eukaryota</taxon>
        <taxon>Fungi</taxon>
        <taxon>Dikarya</taxon>
        <taxon>Basidiomycota</taxon>
        <taxon>Agaricomycotina</taxon>
        <taxon>Agaricomycetes</taxon>
        <taxon>Agaricomycetidae</taxon>
        <taxon>Agaricales</taxon>
        <taxon>Marasmiineae</taxon>
        <taxon>Mycenaceae</taxon>
        <taxon>Mycena</taxon>
    </lineage>
</organism>
<accession>A0AAD7A2S5</accession>
<comment type="caution">
    <text evidence="1">The sequence shown here is derived from an EMBL/GenBank/DDBJ whole genome shotgun (WGS) entry which is preliminary data.</text>
</comment>
<protein>
    <submittedName>
        <fullName evidence="1">Uncharacterized protein</fullName>
    </submittedName>
</protein>
<gene>
    <name evidence="1" type="ORF">DFH08DRAFT_959826</name>
</gene>
<dbReference type="AlphaFoldDB" id="A0AAD7A2S5"/>
<evidence type="ECO:0000313" key="1">
    <source>
        <dbReference type="EMBL" id="KAJ7348422.1"/>
    </source>
</evidence>
<dbReference type="EMBL" id="JARIHO010000017">
    <property type="protein sequence ID" value="KAJ7348422.1"/>
    <property type="molecule type" value="Genomic_DNA"/>
</dbReference>
<keyword evidence="2" id="KW-1185">Reference proteome</keyword>
<evidence type="ECO:0000313" key="2">
    <source>
        <dbReference type="Proteomes" id="UP001218218"/>
    </source>
</evidence>
<reference evidence="1" key="1">
    <citation type="submission" date="2023-03" db="EMBL/GenBank/DDBJ databases">
        <title>Massive genome expansion in bonnet fungi (Mycena s.s.) driven by repeated elements and novel gene families across ecological guilds.</title>
        <authorList>
            <consortium name="Lawrence Berkeley National Laboratory"/>
            <person name="Harder C.B."/>
            <person name="Miyauchi S."/>
            <person name="Viragh M."/>
            <person name="Kuo A."/>
            <person name="Thoen E."/>
            <person name="Andreopoulos B."/>
            <person name="Lu D."/>
            <person name="Skrede I."/>
            <person name="Drula E."/>
            <person name="Henrissat B."/>
            <person name="Morin E."/>
            <person name="Kohler A."/>
            <person name="Barry K."/>
            <person name="LaButti K."/>
            <person name="Morin E."/>
            <person name="Salamov A."/>
            <person name="Lipzen A."/>
            <person name="Mereny Z."/>
            <person name="Hegedus B."/>
            <person name="Baldrian P."/>
            <person name="Stursova M."/>
            <person name="Weitz H."/>
            <person name="Taylor A."/>
            <person name="Grigoriev I.V."/>
            <person name="Nagy L.G."/>
            <person name="Martin F."/>
            <person name="Kauserud H."/>
        </authorList>
    </citation>
    <scope>NUCLEOTIDE SEQUENCE</scope>
    <source>
        <strain evidence="1">CBHHK002</strain>
    </source>
</reference>